<feature type="transmembrane region" description="Helical" evidence="2">
    <location>
        <begin position="236"/>
        <end position="254"/>
    </location>
</feature>
<evidence type="ECO:0000256" key="1">
    <source>
        <dbReference type="SAM" id="MobiDB-lite"/>
    </source>
</evidence>
<gene>
    <name evidence="4" type="ORF">EI97DRAFT_443267</name>
</gene>
<evidence type="ECO:0000313" key="4">
    <source>
        <dbReference type="EMBL" id="KAF2275405.1"/>
    </source>
</evidence>
<dbReference type="EMBL" id="ML986497">
    <property type="protein sequence ID" value="KAF2275405.1"/>
    <property type="molecule type" value="Genomic_DNA"/>
</dbReference>
<evidence type="ECO:0000256" key="3">
    <source>
        <dbReference type="SAM" id="SignalP"/>
    </source>
</evidence>
<dbReference type="RefSeq" id="XP_033652944.1">
    <property type="nucleotide sequence ID" value="XM_033799808.1"/>
</dbReference>
<sequence>MKLISLLALASVAAALPAYEVRSPKIGWCGNRPCITKREPAETGEDSAQIGWCGTRVCITKREPEESTAQEDDGEVSAKIGWCGTRTCVTKRQPEPEPEPEESTAQEDDGEVSAKIGWCGNRVCITKREPEESASEQEDGEVSAKIGWCGTRTCVTKREAVPQSPCCFQRGRTVAPQGSQFRLTITPHEVDELTESWGGLMSPFYADRKLYDLSSEDGWKEQRSAQIIVGLASDCLALVLALFITVVAAVPRLLRKKSVDNSGRKTLFLLVAAFGLLPTTFFRLIISAHYIFYNWNVVADEGEWLQWYNSFTFDDNGISPISTT</sequence>
<dbReference type="OrthoDB" id="3797113at2759"/>
<dbReference type="GeneID" id="54552983"/>
<proteinExistence type="predicted"/>
<name>A0A6A6JGL2_WESOR</name>
<keyword evidence="5" id="KW-1185">Reference proteome</keyword>
<protein>
    <submittedName>
        <fullName evidence="4">Uncharacterized protein</fullName>
    </submittedName>
</protein>
<accession>A0A6A6JGL2</accession>
<keyword evidence="2" id="KW-0472">Membrane</keyword>
<feature type="region of interest" description="Disordered" evidence="1">
    <location>
        <begin position="90"/>
        <end position="112"/>
    </location>
</feature>
<evidence type="ECO:0000313" key="5">
    <source>
        <dbReference type="Proteomes" id="UP000800097"/>
    </source>
</evidence>
<feature type="chain" id="PRO_5025413047" evidence="3">
    <location>
        <begin position="16"/>
        <end position="324"/>
    </location>
</feature>
<reference evidence="4" key="1">
    <citation type="journal article" date="2020" name="Stud. Mycol.">
        <title>101 Dothideomycetes genomes: a test case for predicting lifestyles and emergence of pathogens.</title>
        <authorList>
            <person name="Haridas S."/>
            <person name="Albert R."/>
            <person name="Binder M."/>
            <person name="Bloem J."/>
            <person name="Labutti K."/>
            <person name="Salamov A."/>
            <person name="Andreopoulos B."/>
            <person name="Baker S."/>
            <person name="Barry K."/>
            <person name="Bills G."/>
            <person name="Bluhm B."/>
            <person name="Cannon C."/>
            <person name="Castanera R."/>
            <person name="Culley D."/>
            <person name="Daum C."/>
            <person name="Ezra D."/>
            <person name="Gonzalez J."/>
            <person name="Henrissat B."/>
            <person name="Kuo A."/>
            <person name="Liang C."/>
            <person name="Lipzen A."/>
            <person name="Lutzoni F."/>
            <person name="Magnuson J."/>
            <person name="Mondo S."/>
            <person name="Nolan M."/>
            <person name="Ohm R."/>
            <person name="Pangilinan J."/>
            <person name="Park H.-J."/>
            <person name="Ramirez L."/>
            <person name="Alfaro M."/>
            <person name="Sun H."/>
            <person name="Tritt A."/>
            <person name="Yoshinaga Y."/>
            <person name="Zwiers L.-H."/>
            <person name="Turgeon B."/>
            <person name="Goodwin S."/>
            <person name="Spatafora J."/>
            <person name="Crous P."/>
            <person name="Grigoriev I."/>
        </authorList>
    </citation>
    <scope>NUCLEOTIDE SEQUENCE</scope>
    <source>
        <strain evidence="4">CBS 379.55</strain>
    </source>
</reference>
<keyword evidence="3" id="KW-0732">Signal</keyword>
<keyword evidence="2" id="KW-0812">Transmembrane</keyword>
<keyword evidence="2" id="KW-1133">Transmembrane helix</keyword>
<organism evidence="4 5">
    <name type="scientific">Westerdykella ornata</name>
    <dbReference type="NCBI Taxonomy" id="318751"/>
    <lineage>
        <taxon>Eukaryota</taxon>
        <taxon>Fungi</taxon>
        <taxon>Dikarya</taxon>
        <taxon>Ascomycota</taxon>
        <taxon>Pezizomycotina</taxon>
        <taxon>Dothideomycetes</taxon>
        <taxon>Pleosporomycetidae</taxon>
        <taxon>Pleosporales</taxon>
        <taxon>Sporormiaceae</taxon>
        <taxon>Westerdykella</taxon>
    </lineage>
</organism>
<feature type="transmembrane region" description="Helical" evidence="2">
    <location>
        <begin position="266"/>
        <end position="292"/>
    </location>
</feature>
<evidence type="ECO:0000256" key="2">
    <source>
        <dbReference type="SAM" id="Phobius"/>
    </source>
</evidence>
<dbReference type="AlphaFoldDB" id="A0A6A6JGL2"/>
<feature type="signal peptide" evidence="3">
    <location>
        <begin position="1"/>
        <end position="15"/>
    </location>
</feature>
<feature type="compositionally biased region" description="Acidic residues" evidence="1">
    <location>
        <begin position="96"/>
        <end position="111"/>
    </location>
</feature>
<dbReference type="Proteomes" id="UP000800097">
    <property type="component" value="Unassembled WGS sequence"/>
</dbReference>